<organism evidence="3">
    <name type="scientific">human gut metagenome</name>
    <dbReference type="NCBI Taxonomy" id="408170"/>
    <lineage>
        <taxon>unclassified sequences</taxon>
        <taxon>metagenomes</taxon>
        <taxon>organismal metagenomes</taxon>
    </lineage>
</organism>
<evidence type="ECO:0000256" key="2">
    <source>
        <dbReference type="SAM" id="Phobius"/>
    </source>
</evidence>
<feature type="non-terminal residue" evidence="3">
    <location>
        <position position="175"/>
    </location>
</feature>
<dbReference type="GO" id="GO:0015297">
    <property type="term" value="F:antiporter activity"/>
    <property type="evidence" value="ECO:0007669"/>
    <property type="project" value="InterPro"/>
</dbReference>
<feature type="transmembrane region" description="Helical" evidence="2">
    <location>
        <begin position="139"/>
        <end position="169"/>
    </location>
</feature>
<accession>K1SJ39</accession>
<sequence length="175" mass="19231">MEQLINITDAVFLGHVGEVELGASALAGIYYLATYMLGFGFSIGLQVMIARRNGEQNYAETGRTFFQGLFFLSGLALSLCLLIQGLSPFLLKQLITSPEIYQAVTDYLDWRSFGLLFSFPFLALRAFFVGIIKTRSLSWAAIAAVLINIPFNYLLIFTLKFGIAGSAIASTLAEM</sequence>
<proteinExistence type="predicted"/>
<keyword evidence="2 3" id="KW-0812">Transmembrane</keyword>
<dbReference type="GO" id="GO:0042910">
    <property type="term" value="F:xenobiotic transmembrane transporter activity"/>
    <property type="evidence" value="ECO:0007669"/>
    <property type="project" value="InterPro"/>
</dbReference>
<reference evidence="3" key="1">
    <citation type="journal article" date="2013" name="Environ. Microbiol.">
        <title>Microbiota from the distal guts of lean and obese adolescents exhibit partial functional redundancy besides clear differences in community structure.</title>
        <authorList>
            <person name="Ferrer M."/>
            <person name="Ruiz A."/>
            <person name="Lanza F."/>
            <person name="Haange S.B."/>
            <person name="Oberbach A."/>
            <person name="Till H."/>
            <person name="Bargiela R."/>
            <person name="Campoy C."/>
            <person name="Segura M.T."/>
            <person name="Richter M."/>
            <person name="von Bergen M."/>
            <person name="Seifert J."/>
            <person name="Suarez A."/>
        </authorList>
    </citation>
    <scope>NUCLEOTIDE SEQUENCE</scope>
</reference>
<dbReference type="AlphaFoldDB" id="K1SJ39"/>
<dbReference type="EMBL" id="AJWY01008628">
    <property type="protein sequence ID" value="EKC60682.1"/>
    <property type="molecule type" value="Genomic_DNA"/>
</dbReference>
<protein>
    <submittedName>
        <fullName evidence="3">Transmembrane MatE family multidrug efflux transporter</fullName>
    </submittedName>
</protein>
<gene>
    <name evidence="3" type="ORF">LEA_12743</name>
</gene>
<feature type="transmembrane region" description="Helical" evidence="2">
    <location>
        <begin position="69"/>
        <end position="90"/>
    </location>
</feature>
<dbReference type="Pfam" id="PF01554">
    <property type="entry name" value="MatE"/>
    <property type="match status" value="1"/>
</dbReference>
<feature type="transmembrane region" description="Helical" evidence="2">
    <location>
        <begin position="29"/>
        <end position="49"/>
    </location>
</feature>
<dbReference type="InterPro" id="IPR050222">
    <property type="entry name" value="MATE_MdtK"/>
</dbReference>
<comment type="caution">
    <text evidence="3">The sequence shown here is derived from an EMBL/GenBank/DDBJ whole genome shotgun (WGS) entry which is preliminary data.</text>
</comment>
<keyword evidence="2" id="KW-0472">Membrane</keyword>
<dbReference type="GO" id="GO:0005886">
    <property type="term" value="C:plasma membrane"/>
    <property type="evidence" value="ECO:0007669"/>
    <property type="project" value="TreeGrafter"/>
</dbReference>
<feature type="transmembrane region" description="Helical" evidence="2">
    <location>
        <begin position="110"/>
        <end position="132"/>
    </location>
</feature>
<evidence type="ECO:0000313" key="3">
    <source>
        <dbReference type="EMBL" id="EKC60682.1"/>
    </source>
</evidence>
<dbReference type="InterPro" id="IPR002528">
    <property type="entry name" value="MATE_fam"/>
</dbReference>
<keyword evidence="2" id="KW-1133">Transmembrane helix</keyword>
<evidence type="ECO:0000256" key="1">
    <source>
        <dbReference type="ARBA" id="ARBA00022448"/>
    </source>
</evidence>
<dbReference type="PANTHER" id="PTHR43298:SF2">
    <property type="entry name" value="FMN_FAD EXPORTER YEEO-RELATED"/>
    <property type="match status" value="1"/>
</dbReference>
<name>K1SJ39_9ZZZZ</name>
<keyword evidence="1" id="KW-0813">Transport</keyword>
<dbReference type="PANTHER" id="PTHR43298">
    <property type="entry name" value="MULTIDRUG RESISTANCE PROTEIN NORM-RELATED"/>
    <property type="match status" value="1"/>
</dbReference>